<feature type="non-terminal residue" evidence="1">
    <location>
        <position position="1"/>
    </location>
</feature>
<organism evidence="1 2">
    <name type="scientific">Cetraspora pellucida</name>
    <dbReference type="NCBI Taxonomy" id="1433469"/>
    <lineage>
        <taxon>Eukaryota</taxon>
        <taxon>Fungi</taxon>
        <taxon>Fungi incertae sedis</taxon>
        <taxon>Mucoromycota</taxon>
        <taxon>Glomeromycotina</taxon>
        <taxon>Glomeromycetes</taxon>
        <taxon>Diversisporales</taxon>
        <taxon>Gigasporaceae</taxon>
        <taxon>Cetraspora</taxon>
    </lineage>
</organism>
<gene>
    <name evidence="1" type="ORF">SPELUC_LOCUS5376</name>
</gene>
<comment type="caution">
    <text evidence="1">The sequence shown here is derived from an EMBL/GenBank/DDBJ whole genome shotgun (WGS) entry which is preliminary data.</text>
</comment>
<name>A0ACA9LY51_9GLOM</name>
<reference evidence="1" key="1">
    <citation type="submission" date="2021-06" db="EMBL/GenBank/DDBJ databases">
        <authorList>
            <person name="Kallberg Y."/>
            <person name="Tangrot J."/>
            <person name="Rosling A."/>
        </authorList>
    </citation>
    <scope>NUCLEOTIDE SEQUENCE</scope>
    <source>
        <strain evidence="1">28 12/20/2015</strain>
    </source>
</reference>
<sequence length="133" mass="15221">DNYQLNSENKDLMNDSENEDLMNNSENKDLINDSSGSRDNDETERKKITIKKAINFIAESWDNPVEDDFLLENDEIEEIVAKLPDESSYVSETAHATITYLQLIDEPAATEEIFNDKEIISMVQADENEESVK</sequence>
<dbReference type="EMBL" id="CAJVPW010005478">
    <property type="protein sequence ID" value="CAG8555365.1"/>
    <property type="molecule type" value="Genomic_DNA"/>
</dbReference>
<proteinExistence type="predicted"/>
<keyword evidence="2" id="KW-1185">Reference proteome</keyword>
<evidence type="ECO:0000313" key="1">
    <source>
        <dbReference type="EMBL" id="CAG8555365.1"/>
    </source>
</evidence>
<dbReference type="Proteomes" id="UP000789366">
    <property type="component" value="Unassembled WGS sequence"/>
</dbReference>
<protein>
    <submittedName>
        <fullName evidence="1">1841_t:CDS:1</fullName>
    </submittedName>
</protein>
<accession>A0ACA9LY51</accession>
<evidence type="ECO:0000313" key="2">
    <source>
        <dbReference type="Proteomes" id="UP000789366"/>
    </source>
</evidence>